<dbReference type="SUPFAM" id="SSF63446">
    <property type="entry name" value="Type I dockerin domain"/>
    <property type="match status" value="1"/>
</dbReference>
<dbReference type="PROSITE" id="PS00018">
    <property type="entry name" value="EF_HAND_1"/>
    <property type="match status" value="1"/>
</dbReference>
<dbReference type="EC" id="5.3.1.-" evidence="1"/>
<dbReference type="InterPro" id="IPR036439">
    <property type="entry name" value="Dockerin_dom_sf"/>
</dbReference>
<dbReference type="InterPro" id="IPR002105">
    <property type="entry name" value="Dockerin_1_rpt"/>
</dbReference>
<dbReference type="Pfam" id="PF00404">
    <property type="entry name" value="Dockerin_1"/>
    <property type="match status" value="1"/>
</dbReference>
<dbReference type="InterPro" id="IPR018247">
    <property type="entry name" value="EF_Hand_1_Ca_BS"/>
</dbReference>
<dbReference type="GO" id="GO:0004553">
    <property type="term" value="F:hydrolase activity, hydrolyzing O-glycosyl compounds"/>
    <property type="evidence" value="ECO:0007669"/>
    <property type="project" value="InterPro"/>
</dbReference>
<reference evidence="1" key="1">
    <citation type="submission" date="2018-06" db="EMBL/GenBank/DDBJ databases">
        <authorList>
            <person name="Zhirakovskaya E."/>
        </authorList>
    </citation>
    <scope>NUCLEOTIDE SEQUENCE</scope>
</reference>
<proteinExistence type="predicted"/>
<dbReference type="GO" id="GO:0016853">
    <property type="term" value="F:isomerase activity"/>
    <property type="evidence" value="ECO:0007669"/>
    <property type="project" value="UniProtKB-KW"/>
</dbReference>
<accession>A0A3B0XBH8</accession>
<dbReference type="Gene3D" id="2.60.120.380">
    <property type="match status" value="5"/>
</dbReference>
<sequence>MKKIIRYFPGFCLLLCLNLLSLPAAIASHSESTVSCNEGVVSEPLLMQYSQHTNSCAISPATDLDRFSFNGSANDLVRINVLSTSNGLGPNLEIRDPSGLIIVNGGADGAACNSNLTCSFSLDLSLPENGNYTLLISDTGTNNIGNYIMTVERLLPAAALPRLDYDASVSDTISPATDVDNFSFYGTAGTHVRFNVLSTSNGSGPTFEIYDPNGLRVVNGVSDSAGCSSNLTCSFSVDFTPLSSGFYSLVLYDIGNNNTGNYQLSLWCISGLCDNDGDGIPDLNTSPLSYDTPITDSLNPAVDGDFFTFNATPGTDIRFNVLSTSNGLGPIIEIRDPNGNLLINGTGDGASCNSNLTCSFSVDVSPLVSGRHSIIVYDIATNNTGNYQLNILCLSQNCDSDGNGSIDPAGALLSYVSATTETLSPAVDGDFYTFNTTAGSDIQFNVLSTSNGLGPIIEVRDPSANLVINGTVDGASCNSNLTCSFSVTLTPSVSGIFSLLIYDTGINNIGNYQLGLWCLSGDCDSDADGISDGDRQIIDYGESVTGKGIAPAVDADYYIFNGVAGDNIRINVQSISNGLGPQIIIRDPSNNVIINGATDGAGCNSNLTCSFTLDLVINTSGTHSLVLHDIGINNQGNYNIGLQCLFGTCSNLTPPLVCGDNCTDIANPLQTDSDGDGYGNICDADLNNDNLVNFTDINLFKACLGSSDMSCDFNDDGFVNFFDLNLLKQMFGSAPGPSCIQTNQP</sequence>
<protein>
    <submittedName>
        <fullName evidence="1">5-deoxy-glucuronate isomerase</fullName>
        <ecNumber evidence="1">5.3.1.-</ecNumber>
    </submittedName>
</protein>
<dbReference type="Gene3D" id="1.10.1330.10">
    <property type="entry name" value="Dockerin domain"/>
    <property type="match status" value="1"/>
</dbReference>
<dbReference type="GO" id="GO:0000272">
    <property type="term" value="P:polysaccharide catabolic process"/>
    <property type="evidence" value="ECO:0007669"/>
    <property type="project" value="InterPro"/>
</dbReference>
<name>A0A3B0XBH8_9ZZZZ</name>
<keyword evidence="1" id="KW-0413">Isomerase</keyword>
<organism evidence="1">
    <name type="scientific">hydrothermal vent metagenome</name>
    <dbReference type="NCBI Taxonomy" id="652676"/>
    <lineage>
        <taxon>unclassified sequences</taxon>
        <taxon>metagenomes</taxon>
        <taxon>ecological metagenomes</taxon>
    </lineage>
</organism>
<dbReference type="EMBL" id="UOFG01000051">
    <property type="protein sequence ID" value="VAW58879.1"/>
    <property type="molecule type" value="Genomic_DNA"/>
</dbReference>
<evidence type="ECO:0000313" key="1">
    <source>
        <dbReference type="EMBL" id="VAW58879.1"/>
    </source>
</evidence>
<dbReference type="AlphaFoldDB" id="A0A3B0XBH8"/>
<gene>
    <name evidence="1" type="ORF">MNBD_GAMMA11-639</name>
</gene>